<evidence type="ECO:0000313" key="3">
    <source>
        <dbReference type="EnsemblMetazoa" id="Aqu2.1.38472_001"/>
    </source>
</evidence>
<dbReference type="PANTHER" id="PTHR45737:SF6">
    <property type="entry name" value="VON WILLEBRAND FACTOR A DOMAIN-CONTAINING PROTEIN 5A"/>
    <property type="match status" value="1"/>
</dbReference>
<feature type="domain" description="VWFA" evidence="2">
    <location>
        <begin position="303"/>
        <end position="485"/>
    </location>
</feature>
<dbReference type="SMART" id="SM00327">
    <property type="entry name" value="VWA"/>
    <property type="match status" value="1"/>
</dbReference>
<dbReference type="Pfam" id="PF13768">
    <property type="entry name" value="VWA_3"/>
    <property type="match status" value="1"/>
</dbReference>
<dbReference type="InterPro" id="IPR036465">
    <property type="entry name" value="vWFA_dom_sf"/>
</dbReference>
<dbReference type="PANTHER" id="PTHR45737">
    <property type="entry name" value="VON WILLEBRAND FACTOR A DOMAIN-CONTAINING PROTEIN 5A"/>
    <property type="match status" value="1"/>
</dbReference>
<organism evidence="3">
    <name type="scientific">Amphimedon queenslandica</name>
    <name type="common">Sponge</name>
    <dbReference type="NCBI Taxonomy" id="400682"/>
    <lineage>
        <taxon>Eukaryota</taxon>
        <taxon>Metazoa</taxon>
        <taxon>Porifera</taxon>
        <taxon>Demospongiae</taxon>
        <taxon>Heteroscleromorpha</taxon>
        <taxon>Haplosclerida</taxon>
        <taxon>Niphatidae</taxon>
        <taxon>Amphimedon</taxon>
    </lineage>
</organism>
<accession>A0A1X7VG51</accession>
<name>A0A1X7VG51_AMPQE</name>
<dbReference type="Gene3D" id="3.40.50.410">
    <property type="entry name" value="von Willebrand factor, type A domain"/>
    <property type="match status" value="1"/>
</dbReference>
<dbReference type="InParanoid" id="A0A1X7VG51"/>
<evidence type="ECO:0000259" key="2">
    <source>
        <dbReference type="PROSITE" id="PS50234"/>
    </source>
</evidence>
<dbReference type="InterPro" id="IPR002035">
    <property type="entry name" value="VWF_A"/>
</dbReference>
<dbReference type="AlphaFoldDB" id="A0A1X7VG51"/>
<dbReference type="PROSITE" id="PS50234">
    <property type="entry name" value="VWFA"/>
    <property type="match status" value="1"/>
</dbReference>
<dbReference type="SUPFAM" id="SSF53300">
    <property type="entry name" value="vWA-like"/>
    <property type="match status" value="1"/>
</dbReference>
<evidence type="ECO:0000256" key="1">
    <source>
        <dbReference type="SAM" id="MobiDB-lite"/>
    </source>
</evidence>
<feature type="region of interest" description="Disordered" evidence="1">
    <location>
        <begin position="601"/>
        <end position="622"/>
    </location>
</feature>
<dbReference type="EnsemblMetazoa" id="Aqu2.1.38472_001">
    <property type="protein sequence ID" value="Aqu2.1.38472_001"/>
    <property type="gene ID" value="Aqu2.1.38472"/>
</dbReference>
<feature type="compositionally biased region" description="Low complexity" evidence="1">
    <location>
        <begin position="877"/>
        <end position="894"/>
    </location>
</feature>
<dbReference type="STRING" id="400682.A0A1X7VG51"/>
<dbReference type="OrthoDB" id="1729737at2759"/>
<reference evidence="3" key="1">
    <citation type="submission" date="2017-05" db="UniProtKB">
        <authorList>
            <consortium name="EnsemblMetazoa"/>
        </authorList>
    </citation>
    <scope>IDENTIFICATION</scope>
</reference>
<feature type="region of interest" description="Disordered" evidence="1">
    <location>
        <begin position="872"/>
        <end position="894"/>
    </location>
</feature>
<sequence length="1021" mass="112445">MFSCFFVREEESGDEDLLIPSSCDLHFTTLGSNAHGKAVISLQDSSTRAASKSGAVLYVPCLLSHPSSSGVRCKLHITGCRLSWTDRENELNLRPSRGEEKRKVNLPSYSTMRSRAGRLMAKYGSCQSPDDLLLYIADAANLSRVTLNWICRITPSFELSNQSSTCLVQWFYAALIPTKHTCLHLVMDIPANALLESISPPNSSSRILSQTVTDSRVTVTVGREPVAGDTNSHSETPDTVNEECVGVIVSLVPQDIITAESSTLLLSHPLCIDNSTKCDGVQSLDALFIPSPPTHFNELAGAEFIFMVDCSGSMSGVKMQNASQSLVLAIKSLPPSCHFNIIAFGSKFRILFHSSSSMPVSCKTIEQGVNFANQLKACLGGTELLSPIQWVLKKSPPTVNATPLLRHFFLITDGGVPNVQTILQLATRHKSNTRFHTFALGVEICSELMLSLSSITEGEYRVIAENDRLQTKVMEVLCLCLLPNLQDLSITFSTPSGYSTIKEHSKDSSTLGRVLEKRYHTSHALLQSHCPLNGLLTVPDDQPSVTVSAHTNALPINHTYVSRIEKEDTASPERQAVILQSAARDKMTTLHDKILYQKTRPRQRVHDEAPPPAKATRINGDDNLSDIDQLKEELIDLSIRSNVLFYPYTLLQNGGDMICQITPWNTIHHKNSKSNQPLQGSSVGLSVNVPSRKRVRPKHRGQLQQILEGITASSLVLYFTGYGGYGKPETNRKGVIYLCLSDTEIVYIDEVVNWLRAPRSTPFKTCWLFFELCLTSDQSPPDNCSNCPLVLPSCKNFTIAVSGLVSKEDSRPDENECAYWTTEVIDTYKAALPSASIGSILSTAMYNYWEEKVFCGNPMFTSLSCGVSKKKSPVLGTTSSNKSASITSTHSSSPSKPVAAVITPIVSASVDSSPSVITQIVSASVDSSPTKEQLLSALSLLKDVPQSDWKKKFAQPLLFFMKREDISYSYSTKFEYFVDKLYDEYCIPTWSQVIQALDQPTVMIVKGVKVSDRVHEYLKSL</sequence>
<proteinExistence type="predicted"/>
<protein>
    <recommendedName>
        <fullName evidence="2">VWFA domain-containing protein</fullName>
    </recommendedName>
</protein>